<keyword evidence="3" id="KW-1185">Reference proteome</keyword>
<keyword evidence="1" id="KW-1133">Transmembrane helix</keyword>
<proteinExistence type="predicted"/>
<dbReference type="RefSeq" id="WP_259451681.1">
    <property type="nucleotide sequence ID" value="NZ_CP119520.1"/>
</dbReference>
<dbReference type="InterPro" id="IPR025570">
    <property type="entry name" value="DUF4337"/>
</dbReference>
<dbReference type="EMBL" id="JANUHC010000010">
    <property type="protein sequence ID" value="MCS0632664.1"/>
    <property type="molecule type" value="Genomic_DNA"/>
</dbReference>
<protein>
    <submittedName>
        <fullName evidence="2">DUF4337 domain-containing protein</fullName>
    </submittedName>
</protein>
<evidence type="ECO:0000256" key="1">
    <source>
        <dbReference type="SAM" id="Phobius"/>
    </source>
</evidence>
<keyword evidence="1" id="KW-0812">Transmembrane</keyword>
<keyword evidence="1" id="KW-0472">Membrane</keyword>
<organism evidence="2 3">
    <name type="scientific">Telluria mixta</name>
    <dbReference type="NCBI Taxonomy" id="34071"/>
    <lineage>
        <taxon>Bacteria</taxon>
        <taxon>Pseudomonadati</taxon>
        <taxon>Pseudomonadota</taxon>
        <taxon>Betaproteobacteria</taxon>
        <taxon>Burkholderiales</taxon>
        <taxon>Oxalobacteraceae</taxon>
        <taxon>Telluria group</taxon>
        <taxon>Telluria</taxon>
    </lineage>
</organism>
<feature type="transmembrane region" description="Helical" evidence="1">
    <location>
        <begin position="151"/>
        <end position="176"/>
    </location>
</feature>
<name>A0ABT2C5K1_9BURK</name>
<evidence type="ECO:0000313" key="3">
    <source>
        <dbReference type="Proteomes" id="UP001165263"/>
    </source>
</evidence>
<evidence type="ECO:0000313" key="2">
    <source>
        <dbReference type="EMBL" id="MCS0632664.1"/>
    </source>
</evidence>
<dbReference type="Proteomes" id="UP001165263">
    <property type="component" value="Unassembled WGS sequence"/>
</dbReference>
<gene>
    <name evidence="2" type="ORF">NX786_25340</name>
</gene>
<comment type="caution">
    <text evidence="2">The sequence shown here is derived from an EMBL/GenBank/DDBJ whole genome shotgun (WGS) entry which is preliminary data.</text>
</comment>
<dbReference type="Pfam" id="PF14235">
    <property type="entry name" value="DUF4337"/>
    <property type="match status" value="1"/>
</dbReference>
<sequence>MEGIEITGDSKLDRKVALTVALLASFMGVCKVKDDNIVQAMQQAQADKIDHWAFYQARNLRQEQAHTTLLQLRLAAPGRPAGEQAGYTAAIAELDKLERDQAQKKNDVLAQAKQDQDTYDALNYRDDQFDLSDAALALSLLAVTTLTRQRWLYLAALVPTAIGVFYGVAGLAGLPFHPAWLTGLLS</sequence>
<accession>A0ABT2C5K1</accession>
<reference evidence="2" key="1">
    <citation type="submission" date="2022-08" db="EMBL/GenBank/DDBJ databases">
        <title>Reclassification of Massilia species as members of the genera Telluria, Duganella, Pseudoduganella, Mokoshia gen. nov. and Zemynaea gen. nov. using orthogonal and non-orthogonal genome-based approaches.</title>
        <authorList>
            <person name="Bowman J.P."/>
        </authorList>
    </citation>
    <scope>NUCLEOTIDE SEQUENCE</scope>
    <source>
        <strain evidence="2">LMG 11547</strain>
    </source>
</reference>